<dbReference type="SMART" id="SM00184">
    <property type="entry name" value="RING"/>
    <property type="match status" value="1"/>
</dbReference>
<accession>A0AAN9M268</accession>
<feature type="domain" description="RING-type" evidence="3">
    <location>
        <begin position="112"/>
        <end position="154"/>
    </location>
</feature>
<keyword evidence="2" id="KW-0812">Transmembrane</keyword>
<keyword evidence="2" id="KW-1133">Transmembrane helix</keyword>
<dbReference type="EMBL" id="JAYMYQ010000003">
    <property type="protein sequence ID" value="KAK7343957.1"/>
    <property type="molecule type" value="Genomic_DNA"/>
</dbReference>
<reference evidence="4 5" key="1">
    <citation type="submission" date="2024-01" db="EMBL/GenBank/DDBJ databases">
        <title>The genomes of 5 underutilized Papilionoideae crops provide insights into root nodulation and disease resistanc.</title>
        <authorList>
            <person name="Jiang F."/>
        </authorList>
    </citation>
    <scope>NUCLEOTIDE SEQUENCE [LARGE SCALE GENOMIC DNA]</scope>
    <source>
        <strain evidence="4">LVBAO_FW01</strain>
        <tissue evidence="4">Leaves</tissue>
    </source>
</reference>
<comment type="caution">
    <text evidence="4">The sequence shown here is derived from an EMBL/GenBank/DDBJ whole genome shotgun (WGS) entry which is preliminary data.</text>
</comment>
<evidence type="ECO:0000313" key="4">
    <source>
        <dbReference type="EMBL" id="KAK7343957.1"/>
    </source>
</evidence>
<gene>
    <name evidence="4" type="ORF">VNO77_13107</name>
</gene>
<dbReference type="PANTHER" id="PTHR46719">
    <property type="entry name" value="TRANSCRIPTION FACTOR C2H2 FAMILY-RELATED"/>
    <property type="match status" value="1"/>
</dbReference>
<keyword evidence="2" id="KW-0472">Membrane</keyword>
<dbReference type="PROSITE" id="PS50089">
    <property type="entry name" value="ZF_RING_2"/>
    <property type="match status" value="1"/>
</dbReference>
<dbReference type="InterPro" id="IPR045899">
    <property type="entry name" value="ATL71-like"/>
</dbReference>
<evidence type="ECO:0000259" key="3">
    <source>
        <dbReference type="PROSITE" id="PS50089"/>
    </source>
</evidence>
<organism evidence="4 5">
    <name type="scientific">Canavalia gladiata</name>
    <name type="common">Sword bean</name>
    <name type="synonym">Dolichos gladiatus</name>
    <dbReference type="NCBI Taxonomy" id="3824"/>
    <lineage>
        <taxon>Eukaryota</taxon>
        <taxon>Viridiplantae</taxon>
        <taxon>Streptophyta</taxon>
        <taxon>Embryophyta</taxon>
        <taxon>Tracheophyta</taxon>
        <taxon>Spermatophyta</taxon>
        <taxon>Magnoliopsida</taxon>
        <taxon>eudicotyledons</taxon>
        <taxon>Gunneridae</taxon>
        <taxon>Pentapetalae</taxon>
        <taxon>rosids</taxon>
        <taxon>fabids</taxon>
        <taxon>Fabales</taxon>
        <taxon>Fabaceae</taxon>
        <taxon>Papilionoideae</taxon>
        <taxon>50 kb inversion clade</taxon>
        <taxon>NPAAA clade</taxon>
        <taxon>indigoferoid/millettioid clade</taxon>
        <taxon>Phaseoleae</taxon>
        <taxon>Canavalia</taxon>
    </lineage>
</organism>
<keyword evidence="5" id="KW-1185">Reference proteome</keyword>
<name>A0AAN9M268_CANGL</name>
<evidence type="ECO:0000256" key="1">
    <source>
        <dbReference type="PROSITE-ProRule" id="PRU00175"/>
    </source>
</evidence>
<evidence type="ECO:0000313" key="5">
    <source>
        <dbReference type="Proteomes" id="UP001367508"/>
    </source>
</evidence>
<evidence type="ECO:0000256" key="2">
    <source>
        <dbReference type="SAM" id="Phobius"/>
    </source>
</evidence>
<dbReference type="Proteomes" id="UP001367508">
    <property type="component" value="Unassembled WGS sequence"/>
</dbReference>
<dbReference type="GO" id="GO:0008270">
    <property type="term" value="F:zinc ion binding"/>
    <property type="evidence" value="ECO:0007669"/>
    <property type="project" value="UniProtKB-KW"/>
</dbReference>
<protein>
    <recommendedName>
        <fullName evidence="3">RING-type domain-containing protein</fullName>
    </recommendedName>
</protein>
<feature type="transmembrane region" description="Helical" evidence="2">
    <location>
        <begin position="15"/>
        <end position="40"/>
    </location>
</feature>
<dbReference type="CDD" id="cd16461">
    <property type="entry name" value="RING-H2_EL5-like"/>
    <property type="match status" value="1"/>
</dbReference>
<proteinExistence type="predicted"/>
<dbReference type="Pfam" id="PF13639">
    <property type="entry name" value="zf-RING_2"/>
    <property type="match status" value="1"/>
</dbReference>
<dbReference type="InterPro" id="IPR001841">
    <property type="entry name" value="Znf_RING"/>
</dbReference>
<keyword evidence="1" id="KW-0863">Zinc-finger</keyword>
<keyword evidence="1" id="KW-0479">Metal-binding</keyword>
<sequence length="176" mass="19754">MNNSTSNSNIPSNVYAYYSIGLSLGFFLFMMFIALATYYCTSHRNVQNRQSQSRGTGSNLSSSHRTVIMDSDHATITIQVGEEEVDAILNSYPLLLFSQAKLHKLDSASLSCSICLADYKDSEWLRLLPDCGHSFHKECIDMWLRLNLSCPMCRNSPFQTPLAQVIPLATRSDVIE</sequence>
<dbReference type="AlphaFoldDB" id="A0AAN9M268"/>
<dbReference type="PANTHER" id="PTHR46719:SF22">
    <property type="entry name" value="ZINC FINGER, C3HC4 TYPE (RING FINGER) PROTEIN"/>
    <property type="match status" value="1"/>
</dbReference>
<dbReference type="InterPro" id="IPR013083">
    <property type="entry name" value="Znf_RING/FYVE/PHD"/>
</dbReference>
<dbReference type="Gene3D" id="3.30.40.10">
    <property type="entry name" value="Zinc/RING finger domain, C3HC4 (zinc finger)"/>
    <property type="match status" value="1"/>
</dbReference>
<keyword evidence="1" id="KW-0862">Zinc</keyword>
<dbReference type="SUPFAM" id="SSF57850">
    <property type="entry name" value="RING/U-box"/>
    <property type="match status" value="1"/>
</dbReference>